<keyword evidence="4" id="KW-1185">Reference proteome</keyword>
<comment type="caution">
    <text evidence="3">The sequence shown here is derived from an EMBL/GenBank/DDBJ whole genome shotgun (WGS) entry which is preliminary data.</text>
</comment>
<dbReference type="Proteomes" id="UP001054252">
    <property type="component" value="Unassembled WGS sequence"/>
</dbReference>
<reference evidence="3 4" key="1">
    <citation type="journal article" date="2021" name="Commun. Biol.">
        <title>The genome of Shorea leprosula (Dipterocarpaceae) highlights the ecological relevance of drought in aseasonal tropical rainforests.</title>
        <authorList>
            <person name="Ng K.K.S."/>
            <person name="Kobayashi M.J."/>
            <person name="Fawcett J.A."/>
            <person name="Hatakeyama M."/>
            <person name="Paape T."/>
            <person name="Ng C.H."/>
            <person name="Ang C.C."/>
            <person name="Tnah L.H."/>
            <person name="Lee C.T."/>
            <person name="Nishiyama T."/>
            <person name="Sese J."/>
            <person name="O'Brien M.J."/>
            <person name="Copetti D."/>
            <person name="Mohd Noor M.I."/>
            <person name="Ong R.C."/>
            <person name="Putra M."/>
            <person name="Sireger I.Z."/>
            <person name="Indrioko S."/>
            <person name="Kosugi Y."/>
            <person name="Izuno A."/>
            <person name="Isagi Y."/>
            <person name="Lee S.L."/>
            <person name="Shimizu K.K."/>
        </authorList>
    </citation>
    <scope>NUCLEOTIDE SEQUENCE [LARGE SCALE GENOMIC DNA]</scope>
    <source>
        <strain evidence="3">214</strain>
    </source>
</reference>
<evidence type="ECO:0000313" key="3">
    <source>
        <dbReference type="EMBL" id="GKV47935.1"/>
    </source>
</evidence>
<accession>A0AAV5MDI1</accession>
<dbReference type="AlphaFoldDB" id="A0AAV5MDI1"/>
<feature type="domain" description="Disease resistance protein At4g27190-like leucine-rich repeats" evidence="2">
    <location>
        <begin position="554"/>
        <end position="619"/>
    </location>
</feature>
<evidence type="ECO:0000313" key="4">
    <source>
        <dbReference type="Proteomes" id="UP001054252"/>
    </source>
</evidence>
<dbReference type="InterPro" id="IPR050905">
    <property type="entry name" value="Plant_NBS-LRR"/>
</dbReference>
<dbReference type="InterPro" id="IPR057135">
    <property type="entry name" value="At4g27190-like_LRR"/>
</dbReference>
<sequence length="1157" mass="132317">MARDLVMLGHLEIGGCKKMGEVLFTENEAENGSLIFPQLRILEIKSLPKLERFCHGNYIEFPCLSQLLMENCPALKTFISSGSSLDTCTPPLFDTKVTFPELEQLKVQFMESLDKIWDNQLDASSFCQLNNLSVDSCNKLLNIFPFSMLEKVQRLDKLEIWGCDSLEEIFESQGLDAGQSQTQKSTPPILTESVAKFVFPKLTQLDLYYVGKLKVLCHQKHTSEWPSLKKLNVCGCKQVQIFASELSSFPRANGDDQLEADIKYSLFWTGKATFPSLEELKLAYNDNMKEIWHGQHILGDYFPKLKVLDLTQFPEQLVIQPFVFQSPNLEKLVVSKAPFQEIFKCQGLGGVEKPAPAPIQLSGLRLHELHELTCLWKEESNLESVFSDLKILEVLRCRKLKNLVPSFISFKNLTTLEVFACHGLINLIEYSTVKSMVQLTRMSIRECHMLKEIISCVDDEVKDGIVFSQLKYLQLCGLPRLASFCAGSCSFEFVSLEEVIVMGCPNMEIFSHGECSTPKKLQWVKLTKYGGEGFWEGNLNCTIQKMFIEKVGCHGLENLKFSEFPELIEIWNKKPQEILPFKSLRFLEVCNYNSSKFLLTSFMALGLVQLSKLKVTNCATMEQVITGQGTEDLFPSLFTIILESCPNLKCFYEGSSGLEFPRLRRIMVVNCPVLAAFASSFSSDQKKEITTNDPKSEEWSVIPTQPFFSDKVVLPSLKELQLCRINVNVKWHTSTASFCFKNLMNLIIQGFDNLKFLFSSCMARGLVVLERLEIRECKRMGGIIVTENAEEKENLIFPQLKYLLIKDLQNLVGFYLGNCFVEFPSLKDLKVVNCPELKGFIVKYFESTSCIDDTQTLFNKQAAFPNLKWLTISHLKNLGIIWHNKLYVDSFCKLESLTVENCEKLLTVFPSIEAAFPNLKWLTITHLKNLKTIWHSKLSANSFCRLKSLTVENCEKLLTLFPSTEATFPNLEWLTITHLKNLEILWHSKLWIFEISEFNVKETHPVIDTKFKQLRIKGLPRLKHVWNKDPQGTLTFHNLESVKVSCCGSLKNLFPASIGKSLLQLQKLHLYQCGVEEIVPMGEQEAETVVSFEFPQVTSLKLEVLPRFQCFYPGKHITVWPMLKEFCFSHFNQVKRADGHEQLDFPIQLPHFSMEKV</sequence>
<dbReference type="Gene3D" id="3.80.10.10">
    <property type="entry name" value="Ribonuclease Inhibitor"/>
    <property type="match status" value="5"/>
</dbReference>
<dbReference type="PANTHER" id="PTHR33463">
    <property type="entry name" value="NB-ARC DOMAIN-CONTAINING PROTEIN-RELATED"/>
    <property type="match status" value="1"/>
</dbReference>
<feature type="domain" description="Disease resistance protein At4g27190-like leucine-rich repeats" evidence="2">
    <location>
        <begin position="102"/>
        <end position="240"/>
    </location>
</feature>
<dbReference type="PANTHER" id="PTHR33463:SF209">
    <property type="entry name" value="DISEASE RESISTANCE PROTEIN RPS2-LIKE"/>
    <property type="match status" value="1"/>
</dbReference>
<dbReference type="InterPro" id="IPR032675">
    <property type="entry name" value="LRR_dom_sf"/>
</dbReference>
<dbReference type="SUPFAM" id="SSF52047">
    <property type="entry name" value="RNI-like"/>
    <property type="match status" value="4"/>
</dbReference>
<feature type="domain" description="Disease resistance protein At4g27190-like leucine-rich repeats" evidence="2">
    <location>
        <begin position="717"/>
        <end position="838"/>
    </location>
</feature>
<feature type="domain" description="Disease resistance protein At4g27190-like leucine-rich repeats" evidence="2">
    <location>
        <begin position="409"/>
        <end position="509"/>
    </location>
</feature>
<dbReference type="Pfam" id="PF23247">
    <property type="entry name" value="LRR_RPS2"/>
    <property type="match status" value="6"/>
</dbReference>
<dbReference type="EMBL" id="BPVZ01000241">
    <property type="protein sequence ID" value="GKV47935.1"/>
    <property type="molecule type" value="Genomic_DNA"/>
</dbReference>
<evidence type="ECO:0000259" key="2">
    <source>
        <dbReference type="Pfam" id="PF23247"/>
    </source>
</evidence>
<keyword evidence="1" id="KW-0611">Plant defense</keyword>
<feature type="domain" description="Disease resistance protein At4g27190-like leucine-rich repeats" evidence="2">
    <location>
        <begin position="277"/>
        <end position="407"/>
    </location>
</feature>
<gene>
    <name evidence="3" type="ORF">SLEP1_g54786</name>
</gene>
<organism evidence="3 4">
    <name type="scientific">Rubroshorea leprosula</name>
    <dbReference type="NCBI Taxonomy" id="152421"/>
    <lineage>
        <taxon>Eukaryota</taxon>
        <taxon>Viridiplantae</taxon>
        <taxon>Streptophyta</taxon>
        <taxon>Embryophyta</taxon>
        <taxon>Tracheophyta</taxon>
        <taxon>Spermatophyta</taxon>
        <taxon>Magnoliopsida</taxon>
        <taxon>eudicotyledons</taxon>
        <taxon>Gunneridae</taxon>
        <taxon>Pentapetalae</taxon>
        <taxon>rosids</taxon>
        <taxon>malvids</taxon>
        <taxon>Malvales</taxon>
        <taxon>Dipterocarpaceae</taxon>
        <taxon>Rubroshorea</taxon>
    </lineage>
</organism>
<name>A0AAV5MDI1_9ROSI</name>
<proteinExistence type="predicted"/>
<feature type="domain" description="Disease resistance protein At4g27190-like leucine-rich repeats" evidence="2">
    <location>
        <begin position="922"/>
        <end position="1074"/>
    </location>
</feature>
<evidence type="ECO:0000256" key="1">
    <source>
        <dbReference type="ARBA" id="ARBA00022821"/>
    </source>
</evidence>
<protein>
    <recommendedName>
        <fullName evidence="2">Disease resistance protein At4g27190-like leucine-rich repeats domain-containing protein</fullName>
    </recommendedName>
</protein>